<feature type="compositionally biased region" description="Basic and acidic residues" evidence="1">
    <location>
        <begin position="379"/>
        <end position="400"/>
    </location>
</feature>
<feature type="region of interest" description="Disordered" evidence="1">
    <location>
        <begin position="1"/>
        <end position="82"/>
    </location>
</feature>
<proteinExistence type="predicted"/>
<feature type="region of interest" description="Disordered" evidence="1">
    <location>
        <begin position="286"/>
        <end position="412"/>
    </location>
</feature>
<feature type="compositionally biased region" description="Low complexity" evidence="1">
    <location>
        <begin position="307"/>
        <end position="318"/>
    </location>
</feature>
<feature type="domain" description="TLDc" evidence="2">
    <location>
        <begin position="534"/>
        <end position="695"/>
    </location>
</feature>
<evidence type="ECO:0000313" key="4">
    <source>
        <dbReference type="Proteomes" id="UP001148018"/>
    </source>
</evidence>
<feature type="compositionally biased region" description="Polar residues" evidence="1">
    <location>
        <begin position="1"/>
        <end position="12"/>
    </location>
</feature>
<dbReference type="SMART" id="SM00584">
    <property type="entry name" value="TLDc"/>
    <property type="match status" value="1"/>
</dbReference>
<keyword evidence="4" id="KW-1185">Reference proteome</keyword>
<evidence type="ECO:0000313" key="3">
    <source>
        <dbReference type="EMBL" id="KAJ3613549.1"/>
    </source>
</evidence>
<dbReference type="GO" id="GO:0006357">
    <property type="term" value="P:regulation of transcription by RNA polymerase II"/>
    <property type="evidence" value="ECO:0007669"/>
    <property type="project" value="TreeGrafter"/>
</dbReference>
<sequence>MAQSIRRSNTLGTMDHKLQGDKSRTGYFGNVKNRLASKLPASASRPQELSESPLEAEPRPRCATTEARDEGRHPHHTAAHHVHRIRNPKLRQYYMQGTSSELNTENGTQHEGTSGKTAPKDTVFSVTSQLDVHRASTGDSTTSAPVLDKGKKTSAAPGSSLAELKLSAADPRLKLTQPEAKSDLHVLPASPSPDAEYDKLLDVEAVPMPDGQLCLLTLPPECCQGEGPEAVPYLKLFCRYITDCKGVVSGILLVTSNKLFFDPCKSHPLVVEHGCEEYLLWKGKRSTLKTPPTRGGHATTKSDTTKQQAGALALAPAGPSDPRPGPAPGAHRNSGATSGDMSEAEKHLEAGGPPGTPAEGPALNSVAASSGTCGGQDAKAPELSDEAKPKVDDSCLRDRSGSAAPGGGPPSCPVGVMFVRLRTQRPPGKTAAGPQLGTCKTLARRDACSDELYAYLSRWRPEICVLEGGAEDREGEADDEEFVLIEDDKEDPTGNHRVSGEDWEMLSIENSGSKPMLVIDREPEGLADILEASCLLEASHVRELCTELPPRTIGHAWQLTYSTSRHGFSLKSLYRKLGATDSPVLIVIKDARGQVFGSFLSHPLRPSETFYGTGETFLFMLHPRFKCFRWTGENTFFIKGNLDSFAIGGGSGHFGLWLDETLYRGRSSPCYTFNNCCLSEVDDFHVIEMEVWTFS</sequence>
<protein>
    <recommendedName>
        <fullName evidence="2">TLDc domain-containing protein</fullName>
    </recommendedName>
</protein>
<feature type="compositionally biased region" description="Basic and acidic residues" evidence="1">
    <location>
        <begin position="56"/>
        <end position="72"/>
    </location>
</feature>
<organism evidence="3 4">
    <name type="scientific">Muraenolepis orangiensis</name>
    <name type="common">Patagonian moray cod</name>
    <dbReference type="NCBI Taxonomy" id="630683"/>
    <lineage>
        <taxon>Eukaryota</taxon>
        <taxon>Metazoa</taxon>
        <taxon>Chordata</taxon>
        <taxon>Craniata</taxon>
        <taxon>Vertebrata</taxon>
        <taxon>Euteleostomi</taxon>
        <taxon>Actinopterygii</taxon>
        <taxon>Neopterygii</taxon>
        <taxon>Teleostei</taxon>
        <taxon>Neoteleostei</taxon>
        <taxon>Acanthomorphata</taxon>
        <taxon>Zeiogadaria</taxon>
        <taxon>Gadariae</taxon>
        <taxon>Gadiformes</taxon>
        <taxon>Muraenolepidoidei</taxon>
        <taxon>Muraenolepididae</taxon>
        <taxon>Muraenolepis</taxon>
    </lineage>
</organism>
<reference evidence="3" key="1">
    <citation type="submission" date="2022-07" db="EMBL/GenBank/DDBJ databases">
        <title>Chromosome-level genome of Muraenolepis orangiensis.</title>
        <authorList>
            <person name="Kim J."/>
        </authorList>
    </citation>
    <scope>NUCLEOTIDE SEQUENCE</scope>
    <source>
        <strain evidence="3">KU_S4_2022</strain>
        <tissue evidence="3">Muscle</tissue>
    </source>
</reference>
<gene>
    <name evidence="3" type="ORF">NHX12_019796</name>
</gene>
<dbReference type="InterPro" id="IPR006571">
    <property type="entry name" value="TLDc_dom"/>
</dbReference>
<dbReference type="Proteomes" id="UP001148018">
    <property type="component" value="Unassembled WGS sequence"/>
</dbReference>
<evidence type="ECO:0000259" key="2">
    <source>
        <dbReference type="PROSITE" id="PS51886"/>
    </source>
</evidence>
<comment type="caution">
    <text evidence="3">The sequence shown here is derived from an EMBL/GenBank/DDBJ whole genome shotgun (WGS) entry which is preliminary data.</text>
</comment>
<dbReference type="EMBL" id="JANIIK010000035">
    <property type="protein sequence ID" value="KAJ3613549.1"/>
    <property type="molecule type" value="Genomic_DNA"/>
</dbReference>
<dbReference type="PANTHER" id="PTHR23354">
    <property type="entry name" value="NUCLEOLAR PROTEIN 7/ESTROGEN RECEPTOR COACTIVATOR-RELATED"/>
    <property type="match status" value="1"/>
</dbReference>
<dbReference type="GO" id="GO:0006979">
    <property type="term" value="P:response to oxidative stress"/>
    <property type="evidence" value="ECO:0007669"/>
    <property type="project" value="TreeGrafter"/>
</dbReference>
<feature type="compositionally biased region" description="Basic residues" evidence="1">
    <location>
        <begin position="73"/>
        <end position="82"/>
    </location>
</feature>
<evidence type="ECO:0000256" key="1">
    <source>
        <dbReference type="SAM" id="MobiDB-lite"/>
    </source>
</evidence>
<dbReference type="PANTHER" id="PTHR23354:SF120">
    <property type="entry name" value="OXIDATION RESISTANCE PROTEIN 1-LIKE ISOFORM X1"/>
    <property type="match status" value="1"/>
</dbReference>
<feature type="region of interest" description="Disordered" evidence="1">
    <location>
        <begin position="101"/>
        <end position="120"/>
    </location>
</feature>
<accession>A0A9Q0EUJ5</accession>
<dbReference type="Pfam" id="PF07534">
    <property type="entry name" value="TLD"/>
    <property type="match status" value="1"/>
</dbReference>
<feature type="region of interest" description="Disordered" evidence="1">
    <location>
        <begin position="132"/>
        <end position="159"/>
    </location>
</feature>
<dbReference type="AlphaFoldDB" id="A0A9Q0EUJ5"/>
<feature type="compositionally biased region" description="Polar residues" evidence="1">
    <location>
        <begin position="101"/>
        <end position="116"/>
    </location>
</feature>
<dbReference type="OrthoDB" id="26679at2759"/>
<name>A0A9Q0EUJ5_9TELE</name>
<feature type="compositionally biased region" description="Basic and acidic residues" evidence="1">
    <location>
        <begin position="14"/>
        <end position="24"/>
    </location>
</feature>
<dbReference type="GO" id="GO:0005634">
    <property type="term" value="C:nucleus"/>
    <property type="evidence" value="ECO:0007669"/>
    <property type="project" value="TreeGrafter"/>
</dbReference>
<dbReference type="PROSITE" id="PS51886">
    <property type="entry name" value="TLDC"/>
    <property type="match status" value="1"/>
</dbReference>